<reference evidence="3" key="1">
    <citation type="submission" date="2021-12" db="EMBL/GenBank/DDBJ databases">
        <authorList>
            <person name="King R."/>
        </authorList>
    </citation>
    <scope>NUCLEOTIDE SEQUENCE</scope>
</reference>
<evidence type="ECO:0000313" key="3">
    <source>
        <dbReference type="EMBL" id="CAG9791873.1"/>
    </source>
</evidence>
<feature type="chain" id="PRO_5040270968" evidence="2">
    <location>
        <begin position="19"/>
        <end position="262"/>
    </location>
</feature>
<dbReference type="EMBL" id="OU893335">
    <property type="protein sequence ID" value="CAG9791873.1"/>
    <property type="molecule type" value="Genomic_DNA"/>
</dbReference>
<keyword evidence="4" id="KW-1185">Reference proteome</keyword>
<dbReference type="Proteomes" id="UP001153714">
    <property type="component" value="Chromosome 4"/>
</dbReference>
<evidence type="ECO:0000256" key="2">
    <source>
        <dbReference type="SAM" id="SignalP"/>
    </source>
</evidence>
<keyword evidence="2" id="KW-0732">Signal</keyword>
<accession>A0A9N9R7M7</accession>
<evidence type="ECO:0000313" key="4">
    <source>
        <dbReference type="Proteomes" id="UP001153714"/>
    </source>
</evidence>
<evidence type="ECO:0000256" key="1">
    <source>
        <dbReference type="SAM" id="Phobius"/>
    </source>
</evidence>
<gene>
    <name evidence="3" type="ORF">DIATSA_LOCUS9458</name>
</gene>
<keyword evidence="1" id="KW-1133">Transmembrane helix</keyword>
<sequence length="262" mass="29011">MCICSAYLFFLFIPLITGNNTSTSINMIVSNITTATSKSGSNSNETKLLMLSEGGAVLPKLPLLSLPKENHTNLIILDKEIGKPKEKSIVPRKGVVYNPLEDSSISTNNSRKDRIDTTVTNTSIGNETVTTTKMHKSKSMESASNGKLLNTTFSNITIESKPVRKPLILSYESHGEKNVEIMKSKIETSSKSIVTDQLPSPNVKVQTSTNRHPGMVMPVVITMLVVPMFAVLGYLALRRGQEAWKNRHYKRMDFLLDGMYND</sequence>
<keyword evidence="1" id="KW-0812">Transmembrane</keyword>
<name>A0A9N9R7M7_9NEOP</name>
<feature type="transmembrane region" description="Helical" evidence="1">
    <location>
        <begin position="215"/>
        <end position="237"/>
    </location>
</feature>
<organism evidence="3 4">
    <name type="scientific">Diatraea saccharalis</name>
    <name type="common">sugarcane borer</name>
    <dbReference type="NCBI Taxonomy" id="40085"/>
    <lineage>
        <taxon>Eukaryota</taxon>
        <taxon>Metazoa</taxon>
        <taxon>Ecdysozoa</taxon>
        <taxon>Arthropoda</taxon>
        <taxon>Hexapoda</taxon>
        <taxon>Insecta</taxon>
        <taxon>Pterygota</taxon>
        <taxon>Neoptera</taxon>
        <taxon>Endopterygota</taxon>
        <taxon>Lepidoptera</taxon>
        <taxon>Glossata</taxon>
        <taxon>Ditrysia</taxon>
        <taxon>Pyraloidea</taxon>
        <taxon>Crambidae</taxon>
        <taxon>Crambinae</taxon>
        <taxon>Diatraea</taxon>
    </lineage>
</organism>
<proteinExistence type="predicted"/>
<reference evidence="3" key="2">
    <citation type="submission" date="2022-10" db="EMBL/GenBank/DDBJ databases">
        <authorList>
            <consortium name="ENA_rothamsted_submissions"/>
            <consortium name="culmorum"/>
            <person name="King R."/>
        </authorList>
    </citation>
    <scope>NUCLEOTIDE SEQUENCE</scope>
</reference>
<dbReference type="OrthoDB" id="10071013at2759"/>
<feature type="signal peptide" evidence="2">
    <location>
        <begin position="1"/>
        <end position="18"/>
    </location>
</feature>
<protein>
    <submittedName>
        <fullName evidence="3">Uncharacterized protein</fullName>
    </submittedName>
</protein>
<dbReference type="AlphaFoldDB" id="A0A9N9R7M7"/>
<keyword evidence="1" id="KW-0472">Membrane</keyword>